<keyword evidence="2" id="KW-0863">Zinc-finger</keyword>
<dbReference type="InterPro" id="IPR027417">
    <property type="entry name" value="P-loop_NTPase"/>
</dbReference>
<dbReference type="InterPro" id="IPR038718">
    <property type="entry name" value="SNF2-like_sf"/>
</dbReference>
<dbReference type="Proteomes" id="UP000275267">
    <property type="component" value="Unassembled WGS sequence"/>
</dbReference>
<keyword evidence="3" id="KW-0862">Zinc</keyword>
<feature type="region of interest" description="Disordered" evidence="4">
    <location>
        <begin position="401"/>
        <end position="422"/>
    </location>
</feature>
<dbReference type="CDD" id="cd15517">
    <property type="entry name" value="PHD_TCF19_like"/>
    <property type="match status" value="1"/>
</dbReference>
<dbReference type="InterPro" id="IPR011011">
    <property type="entry name" value="Znf_FYVE_PHD"/>
</dbReference>
<dbReference type="OrthoDB" id="423559at2759"/>
<feature type="region of interest" description="Disordered" evidence="4">
    <location>
        <begin position="1"/>
        <end position="44"/>
    </location>
</feature>
<evidence type="ECO:0000313" key="6">
    <source>
        <dbReference type="EMBL" id="RLM84381.1"/>
    </source>
</evidence>
<evidence type="ECO:0000256" key="3">
    <source>
        <dbReference type="ARBA" id="ARBA00022833"/>
    </source>
</evidence>
<comment type="caution">
    <text evidence="6">The sequence shown here is derived from an EMBL/GenBank/DDBJ whole genome shotgun (WGS) entry which is preliminary data.</text>
</comment>
<dbReference type="EMBL" id="PQIB02000011">
    <property type="protein sequence ID" value="RLM84381.1"/>
    <property type="molecule type" value="Genomic_DNA"/>
</dbReference>
<dbReference type="InterPro" id="IPR013083">
    <property type="entry name" value="Znf_RING/FYVE/PHD"/>
</dbReference>
<evidence type="ECO:0000259" key="5">
    <source>
        <dbReference type="SMART" id="SM00249"/>
    </source>
</evidence>
<dbReference type="PANTHER" id="PTHR45865:SF1">
    <property type="entry name" value="E3 UBIQUITIN-PROTEIN LIGASE SHPRH"/>
    <property type="match status" value="1"/>
</dbReference>
<dbReference type="InterPro" id="IPR000330">
    <property type="entry name" value="SNF2_N"/>
</dbReference>
<dbReference type="Pfam" id="PF00176">
    <property type="entry name" value="SNF2-rel_dom"/>
    <property type="match status" value="1"/>
</dbReference>
<proteinExistence type="predicted"/>
<keyword evidence="7" id="KW-1185">Reference proteome</keyword>
<feature type="domain" description="Zinc finger PHD-type" evidence="5">
    <location>
        <begin position="356"/>
        <end position="440"/>
    </location>
</feature>
<sequence length="550" mass="61715">MGRKKARPVRAAGAASAAAEADPDAPGPSGGTKRAAKGEARRDVRVEVDRSTWGLADAGHRDVAEVVLRDVSVSDDREEALEEAFGASRFSLRMLVRDAPEGFRMGQWPIVPSDCVLLEYVVHGDREEKHEQLVVSGCFDGPDEGVSGLAHLVSLRFVTLRVQSLRAFRDVGKARVESFRVRVEVMEGAFSACESLLEVARHPWRKSLMNMMAWLRPEVTTSAAIYRMDSLGVPMDDGANADFTPQSDSQFDLAAFYEAVKPSINAEQLEVGLPDLVPQLRPYQLRAAHWMVQREKGNILHHEYVYSAPYCVPINFIHKNSRMFYNPFKPSSIGLSISQNKTEMPQIKRQKLERVECICGAASESSAYKGLWVQCDICDAWQHADCVGYAPKEDIHFDNTTEDVASKNEKSDNKPGIRRKKKPRCSIVDTEDKYVCALCLELTKAAQTNIFSHATLIVCPAPILAQWYSEITRHTRPGSLKVCIYEGARNLDLATIQKIDMTDISTADVVLTTYDVLKEDLSHDFDRHDGDRRFLRFQKRQVMFCFHNEG</sequence>
<dbReference type="AlphaFoldDB" id="A0A3L6QMU1"/>
<dbReference type="SUPFAM" id="SSF52540">
    <property type="entry name" value="P-loop containing nucleoside triphosphate hydrolases"/>
    <property type="match status" value="1"/>
</dbReference>
<evidence type="ECO:0000313" key="7">
    <source>
        <dbReference type="Proteomes" id="UP000275267"/>
    </source>
</evidence>
<dbReference type="Gene3D" id="3.40.50.10810">
    <property type="entry name" value="Tandem AAA-ATPase domain"/>
    <property type="match status" value="1"/>
</dbReference>
<reference evidence="7" key="1">
    <citation type="journal article" date="2019" name="Nat. Commun.">
        <title>The genome of broomcorn millet.</title>
        <authorList>
            <person name="Zou C."/>
            <person name="Miki D."/>
            <person name="Li D."/>
            <person name="Tang Q."/>
            <person name="Xiao L."/>
            <person name="Rajput S."/>
            <person name="Deng P."/>
            <person name="Jia W."/>
            <person name="Huang R."/>
            <person name="Zhang M."/>
            <person name="Sun Y."/>
            <person name="Hu J."/>
            <person name="Fu X."/>
            <person name="Schnable P.S."/>
            <person name="Li F."/>
            <person name="Zhang H."/>
            <person name="Feng B."/>
            <person name="Zhu X."/>
            <person name="Liu R."/>
            <person name="Schnable J.C."/>
            <person name="Zhu J.-K."/>
            <person name="Zhang H."/>
        </authorList>
    </citation>
    <scope>NUCLEOTIDE SEQUENCE [LARGE SCALE GENOMIC DNA]</scope>
</reference>
<dbReference type="GO" id="GO:0005524">
    <property type="term" value="F:ATP binding"/>
    <property type="evidence" value="ECO:0007669"/>
    <property type="project" value="InterPro"/>
</dbReference>
<accession>A0A3L6QMU1</accession>
<organism evidence="6 7">
    <name type="scientific">Panicum miliaceum</name>
    <name type="common">Proso millet</name>
    <name type="synonym">Broomcorn millet</name>
    <dbReference type="NCBI Taxonomy" id="4540"/>
    <lineage>
        <taxon>Eukaryota</taxon>
        <taxon>Viridiplantae</taxon>
        <taxon>Streptophyta</taxon>
        <taxon>Embryophyta</taxon>
        <taxon>Tracheophyta</taxon>
        <taxon>Spermatophyta</taxon>
        <taxon>Magnoliopsida</taxon>
        <taxon>Liliopsida</taxon>
        <taxon>Poales</taxon>
        <taxon>Poaceae</taxon>
        <taxon>PACMAD clade</taxon>
        <taxon>Panicoideae</taxon>
        <taxon>Panicodae</taxon>
        <taxon>Paniceae</taxon>
        <taxon>Panicinae</taxon>
        <taxon>Panicum</taxon>
        <taxon>Panicum sect. Panicum</taxon>
    </lineage>
</organism>
<dbReference type="InterPro" id="IPR052583">
    <property type="entry name" value="ATP-helicase/E3_Ub-Ligase"/>
</dbReference>
<evidence type="ECO:0000256" key="4">
    <source>
        <dbReference type="SAM" id="MobiDB-lite"/>
    </source>
</evidence>
<name>A0A3L6QMU1_PANMI</name>
<dbReference type="PANTHER" id="PTHR45865">
    <property type="entry name" value="E3 UBIQUITIN-PROTEIN LIGASE SHPRH FAMILY MEMBER"/>
    <property type="match status" value="1"/>
</dbReference>
<dbReference type="GO" id="GO:0008270">
    <property type="term" value="F:zinc ion binding"/>
    <property type="evidence" value="ECO:0007669"/>
    <property type="project" value="UniProtKB-KW"/>
</dbReference>
<feature type="compositionally biased region" description="Basic and acidic residues" evidence="4">
    <location>
        <begin position="401"/>
        <end position="415"/>
    </location>
</feature>
<dbReference type="SUPFAM" id="SSF57903">
    <property type="entry name" value="FYVE/PHD zinc finger"/>
    <property type="match status" value="1"/>
</dbReference>
<dbReference type="InterPro" id="IPR001965">
    <property type="entry name" value="Znf_PHD"/>
</dbReference>
<protein>
    <recommendedName>
        <fullName evidence="5">Zinc finger PHD-type domain-containing protein</fullName>
    </recommendedName>
</protein>
<gene>
    <name evidence="6" type="ORF">C2845_PM04G34090</name>
</gene>
<dbReference type="SMART" id="SM00249">
    <property type="entry name" value="PHD"/>
    <property type="match status" value="1"/>
</dbReference>
<keyword evidence="1" id="KW-0479">Metal-binding</keyword>
<evidence type="ECO:0000256" key="1">
    <source>
        <dbReference type="ARBA" id="ARBA00022723"/>
    </source>
</evidence>
<evidence type="ECO:0000256" key="2">
    <source>
        <dbReference type="ARBA" id="ARBA00022771"/>
    </source>
</evidence>
<dbReference type="STRING" id="4540.A0A3L6QMU1"/>
<feature type="compositionally biased region" description="Low complexity" evidence="4">
    <location>
        <begin position="9"/>
        <end position="20"/>
    </location>
</feature>
<dbReference type="Gene3D" id="3.30.40.10">
    <property type="entry name" value="Zinc/RING finger domain, C3HC4 (zinc finger)"/>
    <property type="match status" value="1"/>
</dbReference>